<dbReference type="Pfam" id="PF00293">
    <property type="entry name" value="NUDIX"/>
    <property type="match status" value="1"/>
</dbReference>
<organism evidence="3 4">
    <name type="scientific">Paenibacillus chungangensis</name>
    <dbReference type="NCBI Taxonomy" id="696535"/>
    <lineage>
        <taxon>Bacteria</taxon>
        <taxon>Bacillati</taxon>
        <taxon>Bacillota</taxon>
        <taxon>Bacilli</taxon>
        <taxon>Bacillales</taxon>
        <taxon>Paenibacillaceae</taxon>
        <taxon>Paenibacillus</taxon>
    </lineage>
</organism>
<dbReference type="InterPro" id="IPR051325">
    <property type="entry name" value="Nudix_hydrolase_domain"/>
</dbReference>
<protein>
    <submittedName>
        <fullName evidence="3">NUDIX hydrolase</fullName>
        <ecNumber evidence="3">3.6.-.-</ecNumber>
    </submittedName>
</protein>
<dbReference type="Proteomes" id="UP001596989">
    <property type="component" value="Unassembled WGS sequence"/>
</dbReference>
<feature type="domain" description="Nudix hydrolase" evidence="2">
    <location>
        <begin position="21"/>
        <end position="163"/>
    </location>
</feature>
<dbReference type="PANTHER" id="PTHR21340">
    <property type="entry name" value="DIADENOSINE 5,5-P1,P4-TETRAPHOSPHATE PYROPHOSPHOHYDROLASE MUTT"/>
    <property type="match status" value="1"/>
</dbReference>
<comment type="caution">
    <text evidence="3">The sequence shown here is derived from an EMBL/GenBank/DDBJ whole genome shotgun (WGS) entry which is preliminary data.</text>
</comment>
<dbReference type="PANTHER" id="PTHR21340:SF0">
    <property type="entry name" value="BIS(5'-NUCLEOSYL)-TETRAPHOSPHATASE [ASYMMETRICAL]"/>
    <property type="match status" value="1"/>
</dbReference>
<dbReference type="PROSITE" id="PS51462">
    <property type="entry name" value="NUDIX"/>
    <property type="match status" value="1"/>
</dbReference>
<accession>A0ABW3HQA4</accession>
<dbReference type="InterPro" id="IPR000086">
    <property type="entry name" value="NUDIX_hydrolase_dom"/>
</dbReference>
<evidence type="ECO:0000313" key="3">
    <source>
        <dbReference type="EMBL" id="MFD0959617.1"/>
    </source>
</evidence>
<sequence>MKLLKEIYERELQLSQKDISYRRHGSRYWLYRDSRAVIRNHEGKAALIHRMNADCYTLPGGGIREGEDALSALKRGIMEEIGSKIQLDGELGLIIEYRDEQELMHFCYGYAVHAEKTEETQLVELLPNEDVTQHDRLLWLNLEEAITTMAEHQPNNYTGKFVQMRDSIFLQYCARV</sequence>
<dbReference type="InterPro" id="IPR015797">
    <property type="entry name" value="NUDIX_hydrolase-like_dom_sf"/>
</dbReference>
<dbReference type="EC" id="3.6.-.-" evidence="3"/>
<dbReference type="CDD" id="cd02883">
    <property type="entry name" value="NUDIX_Hydrolase"/>
    <property type="match status" value="1"/>
</dbReference>
<dbReference type="SUPFAM" id="SSF55811">
    <property type="entry name" value="Nudix"/>
    <property type="match status" value="1"/>
</dbReference>
<dbReference type="EMBL" id="JBHTJZ010000009">
    <property type="protein sequence ID" value="MFD0959617.1"/>
    <property type="molecule type" value="Genomic_DNA"/>
</dbReference>
<name>A0ABW3HQA4_9BACL</name>
<evidence type="ECO:0000256" key="1">
    <source>
        <dbReference type="ARBA" id="ARBA00022801"/>
    </source>
</evidence>
<dbReference type="RefSeq" id="WP_377563792.1">
    <property type="nucleotide sequence ID" value="NZ_JBHTJZ010000009.1"/>
</dbReference>
<proteinExistence type="predicted"/>
<dbReference type="GO" id="GO:0016787">
    <property type="term" value="F:hydrolase activity"/>
    <property type="evidence" value="ECO:0007669"/>
    <property type="project" value="UniProtKB-KW"/>
</dbReference>
<dbReference type="Gene3D" id="3.90.79.10">
    <property type="entry name" value="Nucleoside Triphosphate Pyrophosphohydrolase"/>
    <property type="match status" value="1"/>
</dbReference>
<gene>
    <name evidence="3" type="ORF">ACFQ2I_09440</name>
</gene>
<evidence type="ECO:0000259" key="2">
    <source>
        <dbReference type="PROSITE" id="PS51462"/>
    </source>
</evidence>
<evidence type="ECO:0000313" key="4">
    <source>
        <dbReference type="Proteomes" id="UP001596989"/>
    </source>
</evidence>
<keyword evidence="4" id="KW-1185">Reference proteome</keyword>
<keyword evidence="1 3" id="KW-0378">Hydrolase</keyword>
<reference evidence="4" key="1">
    <citation type="journal article" date="2019" name="Int. J. Syst. Evol. Microbiol.">
        <title>The Global Catalogue of Microorganisms (GCM) 10K type strain sequencing project: providing services to taxonomists for standard genome sequencing and annotation.</title>
        <authorList>
            <consortium name="The Broad Institute Genomics Platform"/>
            <consortium name="The Broad Institute Genome Sequencing Center for Infectious Disease"/>
            <person name="Wu L."/>
            <person name="Ma J."/>
        </authorList>
    </citation>
    <scope>NUCLEOTIDE SEQUENCE [LARGE SCALE GENOMIC DNA]</scope>
    <source>
        <strain evidence="4">CCUG 59129</strain>
    </source>
</reference>